<dbReference type="CDD" id="cd18791">
    <property type="entry name" value="SF2_C_RHA"/>
    <property type="match status" value="1"/>
</dbReference>
<dbReference type="GO" id="GO:0003724">
    <property type="term" value="F:RNA helicase activity"/>
    <property type="evidence" value="ECO:0007669"/>
    <property type="project" value="UniProtKB-EC"/>
</dbReference>
<dbReference type="CDD" id="cd17982">
    <property type="entry name" value="DEXHc_DHX37"/>
    <property type="match status" value="1"/>
</dbReference>
<accession>A0A7R8YVQ3</accession>
<feature type="domain" description="Helicase ATP-binding" evidence="8">
    <location>
        <begin position="296"/>
        <end position="462"/>
    </location>
</feature>
<organism evidence="10 11">
    <name type="scientific">Hermetia illucens</name>
    <name type="common">Black soldier fly</name>
    <dbReference type="NCBI Taxonomy" id="343691"/>
    <lineage>
        <taxon>Eukaryota</taxon>
        <taxon>Metazoa</taxon>
        <taxon>Ecdysozoa</taxon>
        <taxon>Arthropoda</taxon>
        <taxon>Hexapoda</taxon>
        <taxon>Insecta</taxon>
        <taxon>Pterygota</taxon>
        <taxon>Neoptera</taxon>
        <taxon>Endopterygota</taxon>
        <taxon>Diptera</taxon>
        <taxon>Brachycera</taxon>
        <taxon>Stratiomyomorpha</taxon>
        <taxon>Stratiomyidae</taxon>
        <taxon>Hermetiinae</taxon>
        <taxon>Hermetia</taxon>
    </lineage>
</organism>
<reference evidence="10 11" key="1">
    <citation type="submission" date="2020-11" db="EMBL/GenBank/DDBJ databases">
        <authorList>
            <person name="Wallbank WR R."/>
            <person name="Pardo Diaz C."/>
            <person name="Kozak K."/>
            <person name="Martin S."/>
            <person name="Jiggins C."/>
            <person name="Moest M."/>
            <person name="Warren A I."/>
            <person name="Generalovic N T."/>
            <person name="Byers J.R.P. K."/>
            <person name="Montejo-Kovacevich G."/>
            <person name="Yen C E."/>
        </authorList>
    </citation>
    <scope>NUCLEOTIDE SEQUENCE [LARGE SCALE GENOMIC DNA]</scope>
</reference>
<dbReference type="PANTHER" id="PTHR18934">
    <property type="entry name" value="ATP-DEPENDENT RNA HELICASE"/>
    <property type="match status" value="1"/>
</dbReference>
<proteinExistence type="inferred from homology"/>
<dbReference type="InterPro" id="IPR011545">
    <property type="entry name" value="DEAD/DEAH_box_helicase_dom"/>
</dbReference>
<evidence type="ECO:0000256" key="3">
    <source>
        <dbReference type="ARBA" id="ARBA00022741"/>
    </source>
</evidence>
<keyword evidence="4" id="KW-0378">Hydrolase</keyword>
<dbReference type="InterPro" id="IPR002464">
    <property type="entry name" value="DNA/RNA_helicase_DEAH_CS"/>
</dbReference>
<dbReference type="GO" id="GO:0000462">
    <property type="term" value="P:maturation of SSU-rRNA from tricistronic rRNA transcript (SSU-rRNA, 5.8S rRNA, LSU-rRNA)"/>
    <property type="evidence" value="ECO:0007669"/>
    <property type="project" value="TreeGrafter"/>
</dbReference>
<evidence type="ECO:0000313" key="10">
    <source>
        <dbReference type="EMBL" id="CAD7086569.1"/>
    </source>
</evidence>
<dbReference type="PROSITE" id="PS51194">
    <property type="entry name" value="HELICASE_CTER"/>
    <property type="match status" value="1"/>
</dbReference>
<keyword evidence="6" id="KW-0067">ATP-binding</keyword>
<dbReference type="InterPro" id="IPR001650">
    <property type="entry name" value="Helicase_C-like"/>
</dbReference>
<sequence>MGKGRFNARARQNVETIVDNSQTSKIKVEIGDDSGYGGYDQANALVLPSKKRTTKIKEKTQQVTRILSKKQRKRLEKIVDKKKKKEGRAELLKNLASVQISNDELKQYTSISAIQTIGVKNFEKITEIVTKVKEKSEGDRPQRVSSIAGISRKRRLALLNNYNEAESSDEETNKKPRNLNIVGTEVESSDDTESEDDASEAEEDKEVASENEAVQSQITTQVAEPQLDKSIKEEDVTQSKSQKQPQTPQTEKNESKPLKPSVVSRKPAVYVHVDRDATIQAARLKLPILAEEQQIMETIAENQIVIIAGETGSGKTTQVPQFLYEAGYAQNKLIGITEPRRVAAISMSKRVAEEMNLSEREVSYLIRFEGNVTEDTKIKFMTDGVLLKEIESDFLLNRYSVVILDEAHERSVYTDILIGLLSRIVPLRHKKGNPLKLIVMSATLRVEDFTGNAKLFKIPPPVLKVEARQYPVTIHFQKHTVEDYVKEAYRKTVKIHSKLPEGGVLIFVTGQQEVNYLVRKLRKAFPYKESLNSRKTEPTQSKATTTAEDKDDDEFDMKRAIKNVKRSKKKLASQVILPKINLDSYKLPSEDTDADLLENDDCRLEESDLENDDDDLTMETEQRTKQPLWVLPLYSLLSSEKQRRVFAPPPEGCRLCVVSTNVAETSLTIPNIKYVVDSGRQKTRLYDKVTGVSAFVVTFTSKASADQRAGRAGRVSAGHCYRLYSSAVFNDEFEPFAVPDIQKKPVDDLMLQMKCMGIDKVINFPFPSPPDFTQLEVAEKRLKMLGALEDCKTKESGGQVISKVTPLGHAISAFPVSPRFGKMLALSHQQNLLPYTVCMVAALSVQEVLLEVSLNDENDANRSQSSKWSSKRRTWAGSGNYQLLGDPMVLLRAVGAAEFAGSQGKLEQFCEENGLRMKAISEIRKLRVQLTNEINLNIPDVNLSVDPKMEPPTDLQAKFLRQILLSGMGDQVARKIPDDELKDKEDKRKFKHAYQCSEMEDPVLAHSASVLKKKQPDWVVYQEIYQLENGDTKKMFMRGITAIEPEWLLTYAPKLCNIKAVKEDPSPRYNAKDGKVYCYVEASFGRSGWELPLTEIEMPLSEKACKYFGMFILSGEVFPKLSEYRKKLKSSPTSIIKSWSNLNNYLTNFSKALISQQINSREKLIDIWKKDPMYLLHQYSDLVSDVDYYELSSIWPPIDK</sequence>
<dbReference type="EMBL" id="LR899012">
    <property type="protein sequence ID" value="CAD7086569.1"/>
    <property type="molecule type" value="Genomic_DNA"/>
</dbReference>
<dbReference type="GO" id="GO:0016787">
    <property type="term" value="F:hydrolase activity"/>
    <property type="evidence" value="ECO:0007669"/>
    <property type="project" value="UniProtKB-KW"/>
</dbReference>
<dbReference type="SMART" id="SM00847">
    <property type="entry name" value="HA2"/>
    <property type="match status" value="1"/>
</dbReference>
<evidence type="ECO:0000256" key="2">
    <source>
        <dbReference type="ARBA" id="ARBA00012552"/>
    </source>
</evidence>
<dbReference type="OrthoDB" id="10025033at2759"/>
<dbReference type="Gene3D" id="1.20.120.1080">
    <property type="match status" value="1"/>
</dbReference>
<dbReference type="Gene3D" id="3.40.50.300">
    <property type="entry name" value="P-loop containing nucleotide triphosphate hydrolases"/>
    <property type="match status" value="3"/>
</dbReference>
<name>A0A7R8YVQ3_HERIL</name>
<evidence type="ECO:0000256" key="1">
    <source>
        <dbReference type="ARBA" id="ARBA00008792"/>
    </source>
</evidence>
<dbReference type="PANTHER" id="PTHR18934:SF99">
    <property type="entry name" value="ATP-DEPENDENT RNA HELICASE DHX37-RELATED"/>
    <property type="match status" value="1"/>
</dbReference>
<dbReference type="Pfam" id="PF00270">
    <property type="entry name" value="DEAD"/>
    <property type="match status" value="1"/>
</dbReference>
<feature type="compositionally biased region" description="Acidic residues" evidence="7">
    <location>
        <begin position="187"/>
        <end position="205"/>
    </location>
</feature>
<feature type="compositionally biased region" description="Basic and acidic residues" evidence="7">
    <location>
        <begin position="226"/>
        <end position="237"/>
    </location>
</feature>
<dbReference type="FunFam" id="3.40.50.300:FF:000895">
    <property type="entry name" value="probable ATP-dependent RNA helicase DHX37"/>
    <property type="match status" value="1"/>
</dbReference>
<dbReference type="InterPro" id="IPR014001">
    <property type="entry name" value="Helicase_ATP-bd"/>
</dbReference>
<dbReference type="InParanoid" id="A0A7R8YVQ3"/>
<dbReference type="OMA" id="KYAYHCA"/>
<evidence type="ECO:0000256" key="5">
    <source>
        <dbReference type="ARBA" id="ARBA00022806"/>
    </source>
</evidence>
<evidence type="ECO:0000256" key="4">
    <source>
        <dbReference type="ARBA" id="ARBA00022801"/>
    </source>
</evidence>
<dbReference type="SMART" id="SM00490">
    <property type="entry name" value="HELICc"/>
    <property type="match status" value="1"/>
</dbReference>
<dbReference type="GO" id="GO:0005524">
    <property type="term" value="F:ATP binding"/>
    <property type="evidence" value="ECO:0007669"/>
    <property type="project" value="UniProtKB-KW"/>
</dbReference>
<dbReference type="AlphaFoldDB" id="A0A7R8YVQ3"/>
<protein>
    <recommendedName>
        <fullName evidence="2">RNA helicase</fullName>
        <ecNumber evidence="2">3.6.4.13</ecNumber>
    </recommendedName>
</protein>
<dbReference type="GO" id="GO:0003723">
    <property type="term" value="F:RNA binding"/>
    <property type="evidence" value="ECO:0007669"/>
    <property type="project" value="TreeGrafter"/>
</dbReference>
<evidence type="ECO:0000259" key="8">
    <source>
        <dbReference type="PROSITE" id="PS51192"/>
    </source>
</evidence>
<evidence type="ECO:0000313" key="11">
    <source>
        <dbReference type="Proteomes" id="UP000594454"/>
    </source>
</evidence>
<dbReference type="SUPFAM" id="SSF52540">
    <property type="entry name" value="P-loop containing nucleoside triphosphate hydrolases"/>
    <property type="match status" value="1"/>
</dbReference>
<keyword evidence="11" id="KW-1185">Reference proteome</keyword>
<dbReference type="Proteomes" id="UP000594454">
    <property type="component" value="Chromosome 4"/>
</dbReference>
<feature type="region of interest" description="Disordered" evidence="7">
    <location>
        <begin position="163"/>
        <end position="263"/>
    </location>
</feature>
<keyword evidence="3" id="KW-0547">Nucleotide-binding</keyword>
<dbReference type="SMART" id="SM00487">
    <property type="entry name" value="DEXDc"/>
    <property type="match status" value="1"/>
</dbReference>
<keyword evidence="5" id="KW-0347">Helicase</keyword>
<evidence type="ECO:0000256" key="7">
    <source>
        <dbReference type="SAM" id="MobiDB-lite"/>
    </source>
</evidence>
<evidence type="ECO:0000259" key="9">
    <source>
        <dbReference type="PROSITE" id="PS51194"/>
    </source>
</evidence>
<dbReference type="Pfam" id="PF00271">
    <property type="entry name" value="Helicase_C"/>
    <property type="match status" value="1"/>
</dbReference>
<feature type="compositionally biased region" description="Polar residues" evidence="7">
    <location>
        <begin position="214"/>
        <end position="223"/>
    </location>
</feature>
<feature type="compositionally biased region" description="Low complexity" evidence="7">
    <location>
        <begin position="238"/>
        <end position="250"/>
    </location>
</feature>
<comment type="similarity">
    <text evidence="1">Belongs to the DEAD box helicase family. DEAH subfamily.</text>
</comment>
<dbReference type="EC" id="3.6.4.13" evidence="2"/>
<dbReference type="Pfam" id="PF23362">
    <property type="entry name" value="DHX37_C"/>
    <property type="match status" value="1"/>
</dbReference>
<feature type="domain" description="Helicase C-terminal" evidence="9">
    <location>
        <begin position="556"/>
        <end position="757"/>
    </location>
</feature>
<dbReference type="PROSITE" id="PS00690">
    <property type="entry name" value="DEAH_ATP_HELICASE"/>
    <property type="match status" value="1"/>
</dbReference>
<evidence type="ECO:0000256" key="6">
    <source>
        <dbReference type="ARBA" id="ARBA00022840"/>
    </source>
</evidence>
<gene>
    <name evidence="10" type="ORF">HERILL_LOCUS9334</name>
</gene>
<dbReference type="InterPro" id="IPR027417">
    <property type="entry name" value="P-loop_NTPase"/>
</dbReference>
<dbReference type="Pfam" id="PF07717">
    <property type="entry name" value="OB_NTP_bind"/>
    <property type="match status" value="1"/>
</dbReference>
<dbReference type="Pfam" id="PF21010">
    <property type="entry name" value="HA2_C"/>
    <property type="match status" value="1"/>
</dbReference>
<dbReference type="GO" id="GO:0005730">
    <property type="term" value="C:nucleolus"/>
    <property type="evidence" value="ECO:0007669"/>
    <property type="project" value="TreeGrafter"/>
</dbReference>
<dbReference type="InterPro" id="IPR007502">
    <property type="entry name" value="Helicase-assoc_dom"/>
</dbReference>
<dbReference type="FunCoup" id="A0A7R8YVQ3">
    <property type="interactions" value="2377"/>
</dbReference>
<dbReference type="Pfam" id="PF04408">
    <property type="entry name" value="WHD_HA2"/>
    <property type="match status" value="1"/>
</dbReference>
<feature type="region of interest" description="Disordered" evidence="7">
    <location>
        <begin position="529"/>
        <end position="551"/>
    </location>
</feature>
<dbReference type="InterPro" id="IPR048333">
    <property type="entry name" value="HA2_WH"/>
</dbReference>
<dbReference type="InterPro" id="IPR056371">
    <property type="entry name" value="DHX37-like_C"/>
</dbReference>
<dbReference type="PROSITE" id="PS51192">
    <property type="entry name" value="HELICASE_ATP_BIND_1"/>
    <property type="match status" value="1"/>
</dbReference>
<dbReference type="InterPro" id="IPR011709">
    <property type="entry name" value="DEAD-box_helicase_OB_fold"/>
</dbReference>